<dbReference type="InterPro" id="IPR001347">
    <property type="entry name" value="SIS_dom"/>
</dbReference>
<dbReference type="STRING" id="1051890.A0A3N4LDV1"/>
<dbReference type="EMBL" id="ML121585">
    <property type="protein sequence ID" value="RPB19659.1"/>
    <property type="molecule type" value="Genomic_DNA"/>
</dbReference>
<gene>
    <name evidence="2" type="ORF">L211DRAFT_863529</name>
</gene>
<evidence type="ECO:0000313" key="3">
    <source>
        <dbReference type="Proteomes" id="UP000267821"/>
    </source>
</evidence>
<dbReference type="PROSITE" id="PS51464">
    <property type="entry name" value="SIS"/>
    <property type="match status" value="1"/>
</dbReference>
<evidence type="ECO:0000259" key="1">
    <source>
        <dbReference type="PROSITE" id="PS51464"/>
    </source>
</evidence>
<reference evidence="2 3" key="1">
    <citation type="journal article" date="2018" name="Nat. Ecol. Evol.">
        <title>Pezizomycetes genomes reveal the molecular basis of ectomycorrhizal truffle lifestyle.</title>
        <authorList>
            <person name="Murat C."/>
            <person name="Payen T."/>
            <person name="Noel B."/>
            <person name="Kuo A."/>
            <person name="Morin E."/>
            <person name="Chen J."/>
            <person name="Kohler A."/>
            <person name="Krizsan K."/>
            <person name="Balestrini R."/>
            <person name="Da Silva C."/>
            <person name="Montanini B."/>
            <person name="Hainaut M."/>
            <person name="Levati E."/>
            <person name="Barry K.W."/>
            <person name="Belfiori B."/>
            <person name="Cichocki N."/>
            <person name="Clum A."/>
            <person name="Dockter R.B."/>
            <person name="Fauchery L."/>
            <person name="Guy J."/>
            <person name="Iotti M."/>
            <person name="Le Tacon F."/>
            <person name="Lindquist E.A."/>
            <person name="Lipzen A."/>
            <person name="Malagnac F."/>
            <person name="Mello A."/>
            <person name="Molinier V."/>
            <person name="Miyauchi S."/>
            <person name="Poulain J."/>
            <person name="Riccioni C."/>
            <person name="Rubini A."/>
            <person name="Sitrit Y."/>
            <person name="Splivallo R."/>
            <person name="Traeger S."/>
            <person name="Wang M."/>
            <person name="Zifcakova L."/>
            <person name="Wipf D."/>
            <person name="Zambonelli A."/>
            <person name="Paolocci F."/>
            <person name="Nowrousian M."/>
            <person name="Ottonello S."/>
            <person name="Baldrian P."/>
            <person name="Spatafora J.W."/>
            <person name="Henrissat B."/>
            <person name="Nagy L.G."/>
            <person name="Aury J.M."/>
            <person name="Wincker P."/>
            <person name="Grigoriev I.V."/>
            <person name="Bonfante P."/>
            <person name="Martin F.M."/>
        </authorList>
    </citation>
    <scope>NUCLEOTIDE SEQUENCE [LARGE SCALE GENOMIC DNA]</scope>
    <source>
        <strain evidence="2 3">ATCC MYA-4762</strain>
    </source>
</reference>
<organism evidence="2 3">
    <name type="scientific">Terfezia boudieri ATCC MYA-4762</name>
    <dbReference type="NCBI Taxonomy" id="1051890"/>
    <lineage>
        <taxon>Eukaryota</taxon>
        <taxon>Fungi</taxon>
        <taxon>Dikarya</taxon>
        <taxon>Ascomycota</taxon>
        <taxon>Pezizomycotina</taxon>
        <taxon>Pezizomycetes</taxon>
        <taxon>Pezizales</taxon>
        <taxon>Pezizaceae</taxon>
        <taxon>Terfezia</taxon>
    </lineage>
</organism>
<dbReference type="Proteomes" id="UP000267821">
    <property type="component" value="Unassembled WGS sequence"/>
</dbReference>
<dbReference type="Pfam" id="PF01380">
    <property type="entry name" value="SIS"/>
    <property type="match status" value="1"/>
</dbReference>
<accession>A0A3N4LDV1</accession>
<feature type="domain" description="SIS" evidence="1">
    <location>
        <begin position="79"/>
        <end position="227"/>
    </location>
</feature>
<dbReference type="GO" id="GO:1901135">
    <property type="term" value="P:carbohydrate derivative metabolic process"/>
    <property type="evidence" value="ECO:0007669"/>
    <property type="project" value="InterPro"/>
</dbReference>
<dbReference type="SUPFAM" id="SSF53697">
    <property type="entry name" value="SIS domain"/>
    <property type="match status" value="1"/>
</dbReference>
<dbReference type="InParanoid" id="A0A3N4LDV1"/>
<evidence type="ECO:0000313" key="2">
    <source>
        <dbReference type="EMBL" id="RPB19659.1"/>
    </source>
</evidence>
<name>A0A3N4LDV1_9PEZI</name>
<dbReference type="AlphaFoldDB" id="A0A3N4LDV1"/>
<protein>
    <submittedName>
        <fullName evidence="2">SIS domain-containing protein</fullName>
    </submittedName>
</protein>
<sequence length="386" mass="41829">MSIMRPTVVPVTALSPHSQLRVEFPITPPTTQSDPQSEQILFVASHVLSTEATALSHLSRLYATNPVARTGFVKAVERIKLSLEQGGKLVVIGVGKSGKIGQKFVSTMNSLGLQSVFLHPVEALHGDLGILTPDDIILMITYSGNTPELLALLPHIPTHIPRIVLTSHMNHNTTKLTCSWSNTILLPAPIPEREEVTFGVPAPTTSTTVAMALSDALAIAVSRVLHGDDGGPREVFKKNHPGGAIGLNMGTVGLKISDLAVPFKEIPIISEDYSRPRTPSTESSDSSDMWSPVAQVRVLDCLLLAVRSRGGWLKTVKGEVVPPRLLQMVTEPEVAFRKEELGLVVPEEDIDEARRWIMATRTEDFTRMDGKVVGVIEYGDLSLGGR</sequence>
<dbReference type="Gene3D" id="3.40.50.10490">
    <property type="entry name" value="Glucose-6-phosphate isomerase like protein, domain 1"/>
    <property type="match status" value="1"/>
</dbReference>
<proteinExistence type="predicted"/>
<dbReference type="PANTHER" id="PTHR38418:SF2">
    <property type="entry name" value="SUGAR ISOMERASE, KPSF_GUTQ (AFU_ORTHOLOGUE AFUA_6G08860)"/>
    <property type="match status" value="1"/>
</dbReference>
<keyword evidence="3" id="KW-1185">Reference proteome</keyword>
<dbReference type="CDD" id="cd05014">
    <property type="entry name" value="SIS_Kpsf"/>
    <property type="match status" value="1"/>
</dbReference>
<dbReference type="InterPro" id="IPR046348">
    <property type="entry name" value="SIS_dom_sf"/>
</dbReference>
<dbReference type="InterPro" id="IPR035474">
    <property type="entry name" value="SIS_Kpsf"/>
</dbReference>
<dbReference type="OrthoDB" id="1872003at2759"/>
<dbReference type="PANTHER" id="PTHR38418">
    <property type="entry name" value="SUGAR ISOMERASE, KPSF/GUTQ (AFU_ORTHOLOGUE AFUA_6G08860)"/>
    <property type="match status" value="1"/>
</dbReference>
<dbReference type="GO" id="GO:0097367">
    <property type="term" value="F:carbohydrate derivative binding"/>
    <property type="evidence" value="ECO:0007669"/>
    <property type="project" value="InterPro"/>
</dbReference>